<feature type="signal peptide" evidence="1">
    <location>
        <begin position="1"/>
        <end position="25"/>
    </location>
</feature>
<keyword evidence="2" id="KW-0645">Protease</keyword>
<keyword evidence="1" id="KW-0732">Signal</keyword>
<proteinExistence type="predicted"/>
<dbReference type="InterPro" id="IPR023562">
    <property type="entry name" value="ClpP/TepA"/>
</dbReference>
<dbReference type="Gene3D" id="3.90.226.10">
    <property type="entry name" value="2-enoyl-CoA Hydratase, Chain A, domain 1"/>
    <property type="match status" value="1"/>
</dbReference>
<sequence length="231" mass="25883">MQSKLKQLFAFFTLCTILLSGNATAMTMLRSNQTLILFGKVVPEDSQQFRKKLEEGPVKTVVMTESPGGDMRAAYAIADLITEGKMNTAVNGSCMSACALIFMAGTERQMLASKHLEKTRLGFHGPHNKRTKEIATASIPRFREWLLKVTQGQFPEEVLDRALNIERAGDMMFFYYPNQNYLGDIRFCTEGSLRCETLNGYNIVKIGILTTTDLLKVESLDEPYKADAKSE</sequence>
<dbReference type="EMBL" id="JACOGF010000023">
    <property type="protein sequence ID" value="MBC3921012.1"/>
    <property type="molecule type" value="Genomic_DNA"/>
</dbReference>
<gene>
    <name evidence="2" type="ORF">H8L32_26345</name>
</gene>
<accession>A0ABR6ZYT7</accession>
<dbReference type="Proteomes" id="UP000650424">
    <property type="component" value="Unassembled WGS sequence"/>
</dbReference>
<dbReference type="GO" id="GO:0006508">
    <property type="term" value="P:proteolysis"/>
    <property type="evidence" value="ECO:0007669"/>
    <property type="project" value="UniProtKB-KW"/>
</dbReference>
<evidence type="ECO:0000313" key="2">
    <source>
        <dbReference type="EMBL" id="MBC3921012.1"/>
    </source>
</evidence>
<name>A0ABR6ZYT7_9BURK</name>
<keyword evidence="2" id="KW-0378">Hydrolase</keyword>
<evidence type="ECO:0000313" key="3">
    <source>
        <dbReference type="Proteomes" id="UP000650424"/>
    </source>
</evidence>
<keyword evidence="3" id="KW-1185">Reference proteome</keyword>
<protein>
    <submittedName>
        <fullName evidence="2">ATP-dependent Clp protease proteolytic subunit</fullName>
    </submittedName>
</protein>
<dbReference type="InterPro" id="IPR029045">
    <property type="entry name" value="ClpP/crotonase-like_dom_sf"/>
</dbReference>
<reference evidence="2 3" key="1">
    <citation type="submission" date="2020-08" db="EMBL/GenBank/DDBJ databases">
        <title>Novel species isolated from subtropical streams in China.</title>
        <authorList>
            <person name="Lu H."/>
        </authorList>
    </citation>
    <scope>NUCLEOTIDE SEQUENCE [LARGE SCALE GENOMIC DNA]</scope>
    <source>
        <strain evidence="2 3">CY18W</strain>
    </source>
</reference>
<feature type="chain" id="PRO_5047405577" evidence="1">
    <location>
        <begin position="26"/>
        <end position="231"/>
    </location>
</feature>
<dbReference type="Pfam" id="PF00574">
    <property type="entry name" value="CLP_protease"/>
    <property type="match status" value="1"/>
</dbReference>
<comment type="caution">
    <text evidence="2">The sequence shown here is derived from an EMBL/GenBank/DDBJ whole genome shotgun (WGS) entry which is preliminary data.</text>
</comment>
<dbReference type="GO" id="GO:0008233">
    <property type="term" value="F:peptidase activity"/>
    <property type="evidence" value="ECO:0007669"/>
    <property type="project" value="UniProtKB-KW"/>
</dbReference>
<organism evidence="2 3">
    <name type="scientific">Undibacterium hunanense</name>
    <dbReference type="NCBI Taxonomy" id="2762292"/>
    <lineage>
        <taxon>Bacteria</taxon>
        <taxon>Pseudomonadati</taxon>
        <taxon>Pseudomonadota</taxon>
        <taxon>Betaproteobacteria</taxon>
        <taxon>Burkholderiales</taxon>
        <taxon>Oxalobacteraceae</taxon>
        <taxon>Undibacterium</taxon>
    </lineage>
</organism>
<evidence type="ECO:0000256" key="1">
    <source>
        <dbReference type="SAM" id="SignalP"/>
    </source>
</evidence>
<dbReference type="SUPFAM" id="SSF52096">
    <property type="entry name" value="ClpP/crotonase"/>
    <property type="match status" value="1"/>
</dbReference>